<evidence type="ECO:0000256" key="8">
    <source>
        <dbReference type="SAM" id="MobiDB-lite"/>
    </source>
</evidence>
<dbReference type="PANTHER" id="PTHR13581:SF5">
    <property type="entry name" value="MRG_MORF4L-BINDING PROTEIN"/>
    <property type="match status" value="1"/>
</dbReference>
<keyword evidence="5" id="KW-0804">Transcription</keyword>
<dbReference type="GO" id="GO:0006325">
    <property type="term" value="P:chromatin organization"/>
    <property type="evidence" value="ECO:0007669"/>
    <property type="project" value="UniProtKB-KW"/>
</dbReference>
<keyword evidence="6" id="KW-0539">Nucleus</keyword>
<dbReference type="GO" id="GO:0035267">
    <property type="term" value="C:NuA4 histone acetyltransferase complex"/>
    <property type="evidence" value="ECO:0007669"/>
    <property type="project" value="TreeGrafter"/>
</dbReference>
<comment type="similarity">
    <text evidence="2">Belongs to the EAF7 family.</text>
</comment>
<keyword evidence="3" id="KW-0156">Chromatin regulator</keyword>
<dbReference type="Proteomes" id="UP001140511">
    <property type="component" value="Unassembled WGS sequence"/>
</dbReference>
<dbReference type="GO" id="GO:0005634">
    <property type="term" value="C:nucleus"/>
    <property type="evidence" value="ECO:0007669"/>
    <property type="project" value="UniProtKB-SubCell"/>
</dbReference>
<gene>
    <name evidence="9" type="ORF">T069G_01552</name>
</gene>
<evidence type="ECO:0000256" key="6">
    <source>
        <dbReference type="ARBA" id="ARBA00023242"/>
    </source>
</evidence>
<evidence type="ECO:0000256" key="3">
    <source>
        <dbReference type="ARBA" id="ARBA00022853"/>
    </source>
</evidence>
<proteinExistence type="inferred from homology"/>
<dbReference type="GeneID" id="80863450"/>
<feature type="compositionally biased region" description="Low complexity" evidence="8">
    <location>
        <begin position="156"/>
        <end position="168"/>
    </location>
</feature>
<dbReference type="EMBL" id="JAOPEN010000001">
    <property type="protein sequence ID" value="KAJ4865022.1"/>
    <property type="molecule type" value="Genomic_DNA"/>
</dbReference>
<evidence type="ECO:0000256" key="5">
    <source>
        <dbReference type="ARBA" id="ARBA00023163"/>
    </source>
</evidence>
<dbReference type="GO" id="GO:0006357">
    <property type="term" value="P:regulation of transcription by RNA polymerase II"/>
    <property type="evidence" value="ECO:0007669"/>
    <property type="project" value="TreeGrafter"/>
</dbReference>
<comment type="subcellular location">
    <subcellularLocation>
        <location evidence="1">Nucleus</location>
    </subcellularLocation>
</comment>
<dbReference type="PANTHER" id="PTHR13581">
    <property type="entry name" value="MRG-BINDING PROTEIN"/>
    <property type="match status" value="1"/>
</dbReference>
<comment type="function">
    <text evidence="7">Component of the NuA4 histone acetyltransferase complex which is involved in transcriptional activation of selected genes principally by acetylation of nucleosomal histone H4 and H2A. The NuA4 complex is also involved in DNA repair.</text>
</comment>
<dbReference type="InterPro" id="IPR012423">
    <property type="entry name" value="Eaf7/MRGBP"/>
</dbReference>
<protein>
    <submittedName>
        <fullName evidence="9">Chromatin modification-related protein EAF7 domain-containing protein</fullName>
    </submittedName>
</protein>
<keyword evidence="10" id="KW-1185">Reference proteome</keyword>
<evidence type="ECO:0000256" key="7">
    <source>
        <dbReference type="ARBA" id="ARBA00025178"/>
    </source>
</evidence>
<feature type="region of interest" description="Disordered" evidence="8">
    <location>
        <begin position="1"/>
        <end position="26"/>
    </location>
</feature>
<comment type="caution">
    <text evidence="9">The sequence shown here is derived from an EMBL/GenBank/DDBJ whole genome shotgun (WGS) entry which is preliminary data.</text>
</comment>
<dbReference type="RefSeq" id="XP_056034078.1">
    <property type="nucleotide sequence ID" value="XM_056168762.1"/>
</dbReference>
<organism evidence="9 10">
    <name type="scientific">Trichoderma breve</name>
    <dbReference type="NCBI Taxonomy" id="2034170"/>
    <lineage>
        <taxon>Eukaryota</taxon>
        <taxon>Fungi</taxon>
        <taxon>Dikarya</taxon>
        <taxon>Ascomycota</taxon>
        <taxon>Pezizomycotina</taxon>
        <taxon>Sordariomycetes</taxon>
        <taxon>Hypocreomycetidae</taxon>
        <taxon>Hypocreales</taxon>
        <taxon>Hypocreaceae</taxon>
        <taxon>Trichoderma</taxon>
    </lineage>
</organism>
<feature type="compositionally biased region" description="Acidic residues" evidence="8">
    <location>
        <begin position="231"/>
        <end position="269"/>
    </location>
</feature>
<feature type="compositionally biased region" description="Polar residues" evidence="8">
    <location>
        <begin position="178"/>
        <end position="199"/>
    </location>
</feature>
<reference evidence="9" key="1">
    <citation type="submission" date="2022-09" db="EMBL/GenBank/DDBJ databases">
        <title>Chromosome-level assembly of Trichoderma breve T069, a fungus used in development of biopesticide product.</title>
        <authorList>
            <person name="Lin R."/>
            <person name="Liu T."/>
        </authorList>
    </citation>
    <scope>NUCLEOTIDE SEQUENCE</scope>
    <source>
        <strain evidence="9">T069</strain>
    </source>
</reference>
<evidence type="ECO:0000256" key="2">
    <source>
        <dbReference type="ARBA" id="ARBA00007117"/>
    </source>
</evidence>
<sequence length="269" mass="30124">MPPKKRSRLQMSSTPTTIREDSAMDVDSPRISGTPGFLSSAFKPIIPVTPYDNLWTDDQISSLFKGVIRWKPAGMHKHFRMIAISEHLRNHGIDPDIHRHTRIPHIWEKLRTYYDLELIDEREYFDDDESEDRYVEFSLPFHEFGEMMLQRAIADPSEAPSSPPQLELSPPPQKRSRASTAPKTRGTSVEGAESSTAASVASPALKPTKGARGRKRAASQSKSEKEKVVENSEDDEDESEEEEEESGSEEKAVEEDADGAGEAEAEEAN</sequence>
<accession>A0A9W9JSZ9</accession>
<keyword evidence="4" id="KW-0805">Transcription regulation</keyword>
<feature type="region of interest" description="Disordered" evidence="8">
    <location>
        <begin position="155"/>
        <end position="269"/>
    </location>
</feature>
<evidence type="ECO:0000313" key="9">
    <source>
        <dbReference type="EMBL" id="KAJ4865022.1"/>
    </source>
</evidence>
<name>A0A9W9JSZ9_9HYPO</name>
<evidence type="ECO:0000313" key="10">
    <source>
        <dbReference type="Proteomes" id="UP001140511"/>
    </source>
</evidence>
<evidence type="ECO:0000256" key="1">
    <source>
        <dbReference type="ARBA" id="ARBA00004123"/>
    </source>
</evidence>
<evidence type="ECO:0000256" key="4">
    <source>
        <dbReference type="ARBA" id="ARBA00023015"/>
    </source>
</evidence>
<dbReference type="Pfam" id="PF07904">
    <property type="entry name" value="Eaf7"/>
    <property type="match status" value="1"/>
</dbReference>
<dbReference type="AlphaFoldDB" id="A0A9W9JSZ9"/>